<organism evidence="1 2">
    <name type="scientific">Dreissena polymorpha</name>
    <name type="common">Zebra mussel</name>
    <name type="synonym">Mytilus polymorpha</name>
    <dbReference type="NCBI Taxonomy" id="45954"/>
    <lineage>
        <taxon>Eukaryota</taxon>
        <taxon>Metazoa</taxon>
        <taxon>Spiralia</taxon>
        <taxon>Lophotrochozoa</taxon>
        <taxon>Mollusca</taxon>
        <taxon>Bivalvia</taxon>
        <taxon>Autobranchia</taxon>
        <taxon>Heteroconchia</taxon>
        <taxon>Euheterodonta</taxon>
        <taxon>Imparidentia</taxon>
        <taxon>Neoheterodontei</taxon>
        <taxon>Myida</taxon>
        <taxon>Dreissenoidea</taxon>
        <taxon>Dreissenidae</taxon>
        <taxon>Dreissena</taxon>
    </lineage>
</organism>
<reference evidence="1" key="2">
    <citation type="submission" date="2020-11" db="EMBL/GenBank/DDBJ databases">
        <authorList>
            <person name="McCartney M.A."/>
            <person name="Auch B."/>
            <person name="Kono T."/>
            <person name="Mallez S."/>
            <person name="Becker A."/>
            <person name="Gohl D.M."/>
            <person name="Silverstein K.A.T."/>
            <person name="Koren S."/>
            <person name="Bechman K.B."/>
            <person name="Herman A."/>
            <person name="Abrahante J.E."/>
            <person name="Garbe J."/>
        </authorList>
    </citation>
    <scope>NUCLEOTIDE SEQUENCE</scope>
    <source>
        <strain evidence="1">Duluth1</strain>
        <tissue evidence="1">Whole animal</tissue>
    </source>
</reference>
<proteinExistence type="predicted"/>
<accession>A0A9D4H0W4</accession>
<dbReference type="Proteomes" id="UP000828390">
    <property type="component" value="Unassembled WGS sequence"/>
</dbReference>
<name>A0A9D4H0W4_DREPO</name>
<comment type="caution">
    <text evidence="1">The sequence shown here is derived from an EMBL/GenBank/DDBJ whole genome shotgun (WGS) entry which is preliminary data.</text>
</comment>
<dbReference type="EMBL" id="JAIWYP010000005">
    <property type="protein sequence ID" value="KAH3827326.1"/>
    <property type="molecule type" value="Genomic_DNA"/>
</dbReference>
<gene>
    <name evidence="1" type="ORF">DPMN_129258</name>
</gene>
<evidence type="ECO:0000313" key="1">
    <source>
        <dbReference type="EMBL" id="KAH3827326.1"/>
    </source>
</evidence>
<dbReference type="AlphaFoldDB" id="A0A9D4H0W4"/>
<keyword evidence="2" id="KW-1185">Reference proteome</keyword>
<evidence type="ECO:0000313" key="2">
    <source>
        <dbReference type="Proteomes" id="UP000828390"/>
    </source>
</evidence>
<protein>
    <submittedName>
        <fullName evidence="1">Uncharacterized protein</fullName>
    </submittedName>
</protein>
<sequence length="111" mass="12714">MDKLIITLNTPREDLFLKEQISMVFETKMVHHRAGAKNGNHDVLARKTIVGECNEYHLDLDLEDVHDVILLTKAWDKGHDKTREVWDPGIVNTEEGMNKVGDPVYMLDTSN</sequence>
<reference evidence="1" key="1">
    <citation type="journal article" date="2019" name="bioRxiv">
        <title>The Genome of the Zebra Mussel, Dreissena polymorpha: A Resource for Invasive Species Research.</title>
        <authorList>
            <person name="McCartney M.A."/>
            <person name="Auch B."/>
            <person name="Kono T."/>
            <person name="Mallez S."/>
            <person name="Zhang Y."/>
            <person name="Obille A."/>
            <person name="Becker A."/>
            <person name="Abrahante J.E."/>
            <person name="Garbe J."/>
            <person name="Badalamenti J.P."/>
            <person name="Herman A."/>
            <person name="Mangelson H."/>
            <person name="Liachko I."/>
            <person name="Sullivan S."/>
            <person name="Sone E.D."/>
            <person name="Koren S."/>
            <person name="Silverstein K.A.T."/>
            <person name="Beckman K.B."/>
            <person name="Gohl D.M."/>
        </authorList>
    </citation>
    <scope>NUCLEOTIDE SEQUENCE</scope>
    <source>
        <strain evidence="1">Duluth1</strain>
        <tissue evidence="1">Whole animal</tissue>
    </source>
</reference>